<keyword evidence="2 8" id="KW-0813">Transport</keyword>
<feature type="region of interest" description="Disordered" evidence="9">
    <location>
        <begin position="648"/>
        <end position="711"/>
    </location>
</feature>
<dbReference type="GO" id="GO:0022841">
    <property type="term" value="F:potassium ion leak channel activity"/>
    <property type="evidence" value="ECO:0007669"/>
    <property type="project" value="TreeGrafter"/>
</dbReference>
<accession>A0A9P1J257</accession>
<evidence type="ECO:0000256" key="8">
    <source>
        <dbReference type="RuleBase" id="RU003857"/>
    </source>
</evidence>
<gene>
    <name evidence="12" type="ORF">CAMP_LOCUS17798</name>
</gene>
<evidence type="ECO:0000259" key="11">
    <source>
        <dbReference type="Pfam" id="PF07885"/>
    </source>
</evidence>
<feature type="transmembrane region" description="Helical" evidence="10">
    <location>
        <begin position="375"/>
        <end position="394"/>
    </location>
</feature>
<feature type="compositionally biased region" description="Polar residues" evidence="9">
    <location>
        <begin position="489"/>
        <end position="503"/>
    </location>
</feature>
<comment type="caution">
    <text evidence="12">The sequence shown here is derived from an EMBL/GenBank/DDBJ whole genome shotgun (WGS) entry which is preliminary data.</text>
</comment>
<dbReference type="Pfam" id="PF07885">
    <property type="entry name" value="Ion_trans_2"/>
    <property type="match status" value="2"/>
</dbReference>
<dbReference type="Proteomes" id="UP001152747">
    <property type="component" value="Unassembled WGS sequence"/>
</dbReference>
<feature type="transmembrane region" description="Helical" evidence="10">
    <location>
        <begin position="426"/>
        <end position="447"/>
    </location>
</feature>
<feature type="region of interest" description="Disordered" evidence="9">
    <location>
        <begin position="486"/>
        <end position="515"/>
    </location>
</feature>
<dbReference type="EMBL" id="CANHGI010000006">
    <property type="protein sequence ID" value="CAI5455161.1"/>
    <property type="molecule type" value="Genomic_DNA"/>
</dbReference>
<keyword evidence="5 8" id="KW-0406">Ion transport</keyword>
<evidence type="ECO:0000256" key="9">
    <source>
        <dbReference type="SAM" id="MobiDB-lite"/>
    </source>
</evidence>
<keyword evidence="6 10" id="KW-0472">Membrane</keyword>
<evidence type="ECO:0000256" key="4">
    <source>
        <dbReference type="ARBA" id="ARBA00022989"/>
    </source>
</evidence>
<evidence type="ECO:0000256" key="10">
    <source>
        <dbReference type="SAM" id="Phobius"/>
    </source>
</evidence>
<name>A0A9P1J257_9PELO</name>
<dbReference type="PANTHER" id="PTHR11003">
    <property type="entry name" value="POTASSIUM CHANNEL, SUBFAMILY K"/>
    <property type="match status" value="1"/>
</dbReference>
<dbReference type="InterPro" id="IPR013099">
    <property type="entry name" value="K_chnl_dom"/>
</dbReference>
<feature type="transmembrane region" description="Helical" evidence="10">
    <location>
        <begin position="262"/>
        <end position="282"/>
    </location>
</feature>
<dbReference type="GO" id="GO:0015271">
    <property type="term" value="F:outward rectifier potassium channel activity"/>
    <property type="evidence" value="ECO:0007669"/>
    <property type="project" value="TreeGrafter"/>
</dbReference>
<dbReference type="SUPFAM" id="SSF81324">
    <property type="entry name" value="Voltage-gated potassium channels"/>
    <property type="match status" value="2"/>
</dbReference>
<evidence type="ECO:0000256" key="5">
    <source>
        <dbReference type="ARBA" id="ARBA00023065"/>
    </source>
</evidence>
<dbReference type="PRINTS" id="PR01333">
    <property type="entry name" value="2POREKCHANEL"/>
</dbReference>
<proteinExistence type="inferred from homology"/>
<feature type="compositionally biased region" description="Basic and acidic residues" evidence="9">
    <location>
        <begin position="648"/>
        <end position="658"/>
    </location>
</feature>
<feature type="domain" description="Potassium channel" evidence="11">
    <location>
        <begin position="260"/>
        <end position="317"/>
    </location>
</feature>
<sequence>MDIAGPYYDNCSNVSSELWTRESSDDKSFISMQRRNPVRRQRNVLDEDQTKDAIKLLEKYVKRKYRHSTFLSQDAGDLSIDQAGTPTGHTQSAYQLPRQITNPAERLSHIFNSTALGNINLSDNQYPPPSPVFPGNPETSFRSEMKFKEKETWYHWLSRIIKLLYYDLGFQYVVLAVFMIAYACIGGYMFMILEYDYQANELREQSENLTIESVKYATTLLKNMTTKGCLRSALSDDCISMIRQSIINRSLEVERSIKGSPWIWDFWGSVFFAATIFTTIGYGNLACKTPMGRIATIIYGLIGIPLGLAVLKKYGEFSIHQAQKVRVSLKNYFRSCATKKGLKRTATVESIESDDIKENEDSEQSYDSTSFPLRWALLLVFLFIFICSFIVSFFEKWDFLTAVYFFFVSLSTIGFGDIIPENPRTACGLFILYFLGLALFSMVYAILQERVENRYMWALELIDLEYQETQKYEMERIQEEELDNFKKSGVNNRPTKHTSTTNRPESERRFSVFTPGEPPQYAPPVLGALLMHNVSMKKKLLARSESILNKKGSKRVNSLFPSNEMLSTPANSSRGGSPWLLNCEINNPKEPTMLGKSSGLSAPNLAPGNRSPSGALSVITEASDEDSRNTKMNLSSIRRFLPRMQKEVLSESESRESLDQILEELQLEPQETDQSTTPKPYQTRKSHREVATSSEKTPFASKDEDDGDISN</sequence>
<feature type="transmembrane region" description="Helical" evidence="10">
    <location>
        <begin position="169"/>
        <end position="193"/>
    </location>
</feature>
<evidence type="ECO:0000256" key="2">
    <source>
        <dbReference type="ARBA" id="ARBA00022448"/>
    </source>
</evidence>
<keyword evidence="13" id="KW-1185">Reference proteome</keyword>
<keyword evidence="7 8" id="KW-0407">Ion channel</keyword>
<comment type="similarity">
    <text evidence="8">Belongs to the two pore domain potassium channel (TC 1.A.1.8) family.</text>
</comment>
<dbReference type="OrthoDB" id="297496at2759"/>
<feature type="region of interest" description="Disordered" evidence="9">
    <location>
        <begin position="590"/>
        <end position="615"/>
    </location>
</feature>
<evidence type="ECO:0000313" key="12">
    <source>
        <dbReference type="EMBL" id="CAI5455161.1"/>
    </source>
</evidence>
<feature type="domain" description="Potassium channel" evidence="11">
    <location>
        <begin position="379"/>
        <end position="452"/>
    </location>
</feature>
<reference evidence="12" key="1">
    <citation type="submission" date="2022-11" db="EMBL/GenBank/DDBJ databases">
        <authorList>
            <person name="Kikuchi T."/>
        </authorList>
    </citation>
    <scope>NUCLEOTIDE SEQUENCE</scope>
    <source>
        <strain evidence="12">PS1010</strain>
    </source>
</reference>
<organism evidence="12 13">
    <name type="scientific">Caenorhabditis angaria</name>
    <dbReference type="NCBI Taxonomy" id="860376"/>
    <lineage>
        <taxon>Eukaryota</taxon>
        <taxon>Metazoa</taxon>
        <taxon>Ecdysozoa</taxon>
        <taxon>Nematoda</taxon>
        <taxon>Chromadorea</taxon>
        <taxon>Rhabditida</taxon>
        <taxon>Rhabditina</taxon>
        <taxon>Rhabditomorpha</taxon>
        <taxon>Rhabditoidea</taxon>
        <taxon>Rhabditidae</taxon>
        <taxon>Peloderinae</taxon>
        <taxon>Caenorhabditis</taxon>
    </lineage>
</organism>
<dbReference type="GO" id="GO:0005886">
    <property type="term" value="C:plasma membrane"/>
    <property type="evidence" value="ECO:0007669"/>
    <property type="project" value="TreeGrafter"/>
</dbReference>
<evidence type="ECO:0000256" key="7">
    <source>
        <dbReference type="ARBA" id="ARBA00023303"/>
    </source>
</evidence>
<comment type="subcellular location">
    <subcellularLocation>
        <location evidence="1">Membrane</location>
        <topology evidence="1">Multi-pass membrane protein</topology>
    </subcellularLocation>
</comment>
<dbReference type="AlphaFoldDB" id="A0A9P1J257"/>
<evidence type="ECO:0000256" key="6">
    <source>
        <dbReference type="ARBA" id="ARBA00023136"/>
    </source>
</evidence>
<dbReference type="InterPro" id="IPR003280">
    <property type="entry name" value="2pore_dom_K_chnl"/>
</dbReference>
<feature type="transmembrane region" description="Helical" evidence="10">
    <location>
        <begin position="400"/>
        <end position="419"/>
    </location>
</feature>
<evidence type="ECO:0000256" key="1">
    <source>
        <dbReference type="ARBA" id="ARBA00004141"/>
    </source>
</evidence>
<dbReference type="GO" id="GO:0030322">
    <property type="term" value="P:stabilization of membrane potential"/>
    <property type="evidence" value="ECO:0007669"/>
    <property type="project" value="TreeGrafter"/>
</dbReference>
<feature type="transmembrane region" description="Helical" evidence="10">
    <location>
        <begin position="294"/>
        <end position="311"/>
    </location>
</feature>
<dbReference type="PANTHER" id="PTHR11003:SF335">
    <property type="entry name" value="POTASSIUM CHANNEL DOMAIN-CONTAINING PROTEIN"/>
    <property type="match status" value="1"/>
</dbReference>
<protein>
    <recommendedName>
        <fullName evidence="11">Potassium channel domain-containing protein</fullName>
    </recommendedName>
</protein>
<keyword evidence="3 8" id="KW-0812">Transmembrane</keyword>
<dbReference type="Gene3D" id="1.10.287.70">
    <property type="match status" value="1"/>
</dbReference>
<evidence type="ECO:0000256" key="3">
    <source>
        <dbReference type="ARBA" id="ARBA00022692"/>
    </source>
</evidence>
<evidence type="ECO:0000313" key="13">
    <source>
        <dbReference type="Proteomes" id="UP001152747"/>
    </source>
</evidence>
<keyword evidence="4 10" id="KW-1133">Transmembrane helix</keyword>